<evidence type="ECO:0000256" key="4">
    <source>
        <dbReference type="SAM" id="MobiDB-lite"/>
    </source>
</evidence>
<sequence>MMDLRALGQFLSRLGYSAKERIALLRKYGSRLAQLAAHLAEHRSRLAAQAAALAAKRERYASILWCIAALEANLPQGRKVPKTSTKSRSPVAKPVSPKQAKTIFPLVWDSFLGKGAGISPKPPSPSSSSVVEIPSSTSSSPSFPPRVEGDAAAYCSSEDPGDLDPGDSLEACFSASAVAEEGVVDHTIDDGVVATSSPSTISRSTSSSSISALPSEEVPEDDVVSEGGDILWDPDPGEEEEVGESFPPKSSFSLGPSEALPSLPYSTRSYTSVPLISTPTRYGEGLRPPPPRSEVANSWDFVERAWQSRQNGTSASLTFPLSAPSLPSSLSYHSPPPPDLPNYSRREIGFGTSTPIVNKVCLTGPPPEPEGGESDDEDCFFESDAPLPDPGGCQSWGYKFTALRDYTASRDVKRSHEARRQNTHFYIGRWFAGMDSMGARRFSWKGKEWPMSPREFDESLWMDRSWCVAMAEGYWGTLHLRYYLDAVDCNMDVSKWFGRSRQDQETSDYMADMAKEDLENGKIPTIHKMVDSLAKQKKIVTRGVKGSTEGKVSKPGHDPHLEIVDVYRDPKSSLSRRFFGKKKRDIDFTEVDLVMPASNIVVPFPEKPGTPIYSPLPTVGEAQLRKLSDMGEMQCMSIDSLDIGAHTYVADNIPVAGFHAVMDGTNCAPEYSTLLGFYSHLGNRCVKALTMPGKQFYIREQFKQLDDPTSGLYLCTYINDLCGYRPGEPMMTYGTRECHEYRANSYSNATLKRDDFDKIIHHQRGLVNKVVAGLNLEATVGQSSNNKAEAFPDFELSCIPRSHEKPHLEIHGKNLIENTSSARKDALKFRSYSLREGGWKDAPSYHRGKFGLDPGVQPGRTSTCNGDSSTLFLYEEFKVPKDSKDGLIISSIDIHNSSRSTDGLAFARWAQRTIIHPHFELELRFPTNPFIGCTLGVVIDWHDRLTANLFGMRIPVDVFNEMPQAFYVPVSSGPVWRKEVDMRTIAGHGMYVHNVAWTRPRLIVCAISDNSITAANDWFGNIALYLTEQSEGDFAYEPRLTYPPVLKAEETLDFWRGPFKCPLGDRTHHFMNYDFNVRREWTKDHSFVPPCAAILSHYQGIGGRLVGRVVKIGSCMTTASLILSAWWNRRVHDVKWQLKAPHVRLPNGEGDFDIEIISPYGTVPTWGGEPCMLLYMDTGPLSVSTSSAPFEYVVYFDKWIPNNKMGACVLSQFVEEVTWCTFWNITTDDLNITLPSRMLDLQRVEGAYECELDMNPFARMVATSGFYRGEVQYVFQWDLNTSITNTKKGVLVYTGFGSNKEGDVTDRGTRTRVPLSKRCTASSWVSIGNYTGYTNQNEISGENWVKFRCDEGKSIYRICLSIRIKNFQFFGSCIGHPKHPSLDARAKASSFFPKLTEGVTVGKIVVPKSSGGMPLTTGTS</sequence>
<feature type="compositionally biased region" description="Low complexity" evidence="4">
    <location>
        <begin position="126"/>
        <end position="141"/>
    </location>
</feature>
<keyword evidence="3" id="KW-0946">Virion</keyword>
<evidence type="ECO:0000259" key="7">
    <source>
        <dbReference type="Pfam" id="PF03689"/>
    </source>
</evidence>
<feature type="compositionally biased region" description="Low complexity" evidence="4">
    <location>
        <begin position="194"/>
        <end position="216"/>
    </location>
</feature>
<feature type="domain" description="Nepovirus coat protein N-terminal" evidence="7">
    <location>
        <begin position="873"/>
        <end position="962"/>
    </location>
</feature>
<name>A0AAT9J7V1_9SECO</name>
<organism evidence="8">
    <name type="scientific">Lettuce nepovirus</name>
    <dbReference type="NCBI Taxonomy" id="3115770"/>
    <lineage>
        <taxon>Viruses</taxon>
        <taxon>Riboviria</taxon>
        <taxon>Orthornavirae</taxon>
        <taxon>Pisuviricota</taxon>
        <taxon>Pisoniviricetes</taxon>
        <taxon>Picornavirales</taxon>
        <taxon>Secoviridae</taxon>
        <taxon>Comovirinae</taxon>
        <taxon>Nepovirus</taxon>
    </lineage>
</organism>
<keyword evidence="2" id="KW-0167">Capsid protein</keyword>
<dbReference type="GO" id="GO:0005198">
    <property type="term" value="F:structural molecule activity"/>
    <property type="evidence" value="ECO:0007669"/>
    <property type="project" value="InterPro"/>
</dbReference>
<accession>A0AAT9J7V1</accession>
<dbReference type="EMBL" id="BK065093">
    <property type="protein sequence ID" value="DBA54762.1"/>
    <property type="molecule type" value="Genomic_RNA"/>
</dbReference>
<protein>
    <submittedName>
        <fullName evidence="8">Polyprotein</fullName>
    </submittedName>
</protein>
<dbReference type="InterPro" id="IPR005306">
    <property type="entry name" value="Nepo_coat_N"/>
</dbReference>
<evidence type="ECO:0000256" key="2">
    <source>
        <dbReference type="ARBA" id="ARBA00022561"/>
    </source>
</evidence>
<reference evidence="8" key="1">
    <citation type="submission" date="2023-11" db="EMBL/GenBank/DDBJ databases">
        <authorList>
            <person name="Sidharthan V.K."/>
            <person name="Reddy V."/>
            <person name="Kiran G."/>
            <person name="Rajeswari V."/>
            <person name="Baranwal V.K."/>
        </authorList>
    </citation>
    <scope>NUCLEOTIDE SEQUENCE</scope>
    <source>
        <strain evidence="8">Lac sat</strain>
    </source>
</reference>
<evidence type="ECO:0000256" key="3">
    <source>
        <dbReference type="ARBA" id="ARBA00022844"/>
    </source>
</evidence>
<dbReference type="Pfam" id="PF03391">
    <property type="entry name" value="Nepo_coat"/>
    <property type="match status" value="1"/>
</dbReference>
<dbReference type="InterPro" id="IPR029053">
    <property type="entry name" value="Viral_coat"/>
</dbReference>
<dbReference type="Pfam" id="PF03689">
    <property type="entry name" value="Nepo_coat_N"/>
    <property type="match status" value="1"/>
</dbReference>
<reference evidence="8" key="2">
    <citation type="journal article" date="2024" name="Arch. Virol.">
        <title>Probing of plant transcriptomes reveals the hidden genetic diversity of the family Secoviridae.</title>
        <authorList>
            <person name="Sidharthan V.K."/>
            <person name="Reddy V."/>
            <person name="Kiran G."/>
            <person name="Rajeswari V."/>
            <person name="Baranwal V.K."/>
            <person name="Kumar M.K."/>
            <person name="Kumar K.S."/>
        </authorList>
    </citation>
    <scope>NUCLEOTIDE SEQUENCE</scope>
    <source>
        <strain evidence="8">Lac sat</strain>
    </source>
</reference>
<feature type="region of interest" description="Disordered" evidence="4">
    <location>
        <begin position="194"/>
        <end position="258"/>
    </location>
</feature>
<feature type="region of interest" description="Disordered" evidence="4">
    <location>
        <begin position="78"/>
        <end position="97"/>
    </location>
</feature>
<evidence type="ECO:0000313" key="8">
    <source>
        <dbReference type="EMBL" id="DBA54762.1"/>
    </source>
</evidence>
<dbReference type="GO" id="GO:0019028">
    <property type="term" value="C:viral capsid"/>
    <property type="evidence" value="ECO:0007669"/>
    <property type="project" value="UniProtKB-KW"/>
</dbReference>
<feature type="region of interest" description="Disordered" evidence="4">
    <location>
        <begin position="118"/>
        <end position="168"/>
    </location>
</feature>
<evidence type="ECO:0000256" key="1">
    <source>
        <dbReference type="ARBA" id="ARBA00004328"/>
    </source>
</evidence>
<proteinExistence type="predicted"/>
<feature type="domain" description="Nepovirus coat protein C-terminal" evidence="6">
    <location>
        <begin position="1215"/>
        <end position="1372"/>
    </location>
</feature>
<feature type="domain" description="Nepovirus coat protein" evidence="5">
    <location>
        <begin position="1038"/>
        <end position="1200"/>
    </location>
</feature>
<dbReference type="SUPFAM" id="SSF88633">
    <property type="entry name" value="Positive stranded ssRNA viruses"/>
    <property type="match status" value="3"/>
</dbReference>
<dbReference type="InterPro" id="IPR005054">
    <property type="entry name" value="Nepo_coat"/>
</dbReference>
<dbReference type="Pfam" id="PF03688">
    <property type="entry name" value="Nepo_coat_C"/>
    <property type="match status" value="1"/>
</dbReference>
<evidence type="ECO:0000259" key="6">
    <source>
        <dbReference type="Pfam" id="PF03688"/>
    </source>
</evidence>
<dbReference type="Gene3D" id="2.60.120.20">
    <property type="match status" value="2"/>
</dbReference>
<dbReference type="InterPro" id="IPR005305">
    <property type="entry name" value="Nepo_coat_C"/>
</dbReference>
<comment type="subcellular location">
    <subcellularLocation>
        <location evidence="1">Virion</location>
    </subcellularLocation>
</comment>
<evidence type="ECO:0000259" key="5">
    <source>
        <dbReference type="Pfam" id="PF03391"/>
    </source>
</evidence>